<evidence type="ECO:0000256" key="1">
    <source>
        <dbReference type="ARBA" id="ARBA00005323"/>
    </source>
</evidence>
<protein>
    <submittedName>
        <fullName evidence="4">Alanine racemase</fullName>
    </submittedName>
</protein>
<dbReference type="GO" id="GO:0036088">
    <property type="term" value="P:D-serine catabolic process"/>
    <property type="evidence" value="ECO:0007669"/>
    <property type="project" value="TreeGrafter"/>
</dbReference>
<keyword evidence="5" id="KW-1185">Reference proteome</keyword>
<dbReference type="InterPro" id="IPR001608">
    <property type="entry name" value="Ala_racemase_N"/>
</dbReference>
<evidence type="ECO:0000313" key="4">
    <source>
        <dbReference type="EMBL" id="ASK63785.1"/>
    </source>
</evidence>
<dbReference type="InterPro" id="IPR042208">
    <property type="entry name" value="D-ser_dehydrat-like_sf"/>
</dbReference>
<dbReference type="PANTHER" id="PTHR28004">
    <property type="entry name" value="ZGC:162816-RELATED"/>
    <property type="match status" value="1"/>
</dbReference>
<dbReference type="Pfam" id="PF14031">
    <property type="entry name" value="D-ser_dehydrat"/>
    <property type="match status" value="1"/>
</dbReference>
<dbReference type="AlphaFoldDB" id="A0A220U6W2"/>
<accession>A0A220U6W2</accession>
<dbReference type="Gene3D" id="2.40.37.20">
    <property type="entry name" value="D-serine dehydratase-like domain"/>
    <property type="match status" value="1"/>
</dbReference>
<dbReference type="InterPro" id="IPR029066">
    <property type="entry name" value="PLP-binding_barrel"/>
</dbReference>
<evidence type="ECO:0000259" key="3">
    <source>
        <dbReference type="SMART" id="SM01119"/>
    </source>
</evidence>
<dbReference type="Proteomes" id="UP000198312">
    <property type="component" value="Chromosome"/>
</dbReference>
<keyword evidence="2" id="KW-0456">Lyase</keyword>
<dbReference type="PANTHER" id="PTHR28004:SF2">
    <property type="entry name" value="D-SERINE DEHYDRATASE"/>
    <property type="match status" value="1"/>
</dbReference>
<dbReference type="InterPro" id="IPR026956">
    <property type="entry name" value="D-ser_dehydrat-like_dom"/>
</dbReference>
<evidence type="ECO:0000256" key="2">
    <source>
        <dbReference type="ARBA" id="ARBA00023239"/>
    </source>
</evidence>
<dbReference type="OrthoDB" id="9788869at2"/>
<name>A0A220U6W2_9BACI</name>
<feature type="domain" description="D-serine dehydratase-like" evidence="3">
    <location>
        <begin position="285"/>
        <end position="379"/>
    </location>
</feature>
<dbReference type="SUPFAM" id="SSF51419">
    <property type="entry name" value="PLP-binding barrel"/>
    <property type="match status" value="1"/>
</dbReference>
<comment type="similarity">
    <text evidence="1">Belongs to the DSD1 family.</text>
</comment>
<dbReference type="KEGG" id="vil:CFK37_17290"/>
<dbReference type="Gene3D" id="3.20.20.10">
    <property type="entry name" value="Alanine racemase"/>
    <property type="match status" value="1"/>
</dbReference>
<dbReference type="GO" id="GO:0008721">
    <property type="term" value="F:D-serine ammonia-lyase activity"/>
    <property type="evidence" value="ECO:0007669"/>
    <property type="project" value="TreeGrafter"/>
</dbReference>
<dbReference type="Pfam" id="PF01168">
    <property type="entry name" value="Ala_racemase_N"/>
    <property type="match status" value="1"/>
</dbReference>
<dbReference type="InterPro" id="IPR051466">
    <property type="entry name" value="D-amino_acid_metab_enzyme"/>
</dbReference>
<dbReference type="SMART" id="SM01119">
    <property type="entry name" value="D-ser_dehydrat"/>
    <property type="match status" value="1"/>
</dbReference>
<dbReference type="EMBL" id="CP022315">
    <property type="protein sequence ID" value="ASK63785.1"/>
    <property type="molecule type" value="Genomic_DNA"/>
</dbReference>
<organism evidence="4 5">
    <name type="scientific">Virgibacillus phasianinus</name>
    <dbReference type="NCBI Taxonomy" id="2017483"/>
    <lineage>
        <taxon>Bacteria</taxon>
        <taxon>Bacillati</taxon>
        <taxon>Bacillota</taxon>
        <taxon>Bacilli</taxon>
        <taxon>Bacillales</taxon>
        <taxon>Bacillaceae</taxon>
        <taxon>Virgibacillus</taxon>
    </lineage>
</organism>
<proteinExistence type="inferred from homology"/>
<sequence length="396" mass="43803">MKNYYSCILVDLQRSMRIGLMYWKRRGVSKMTRQSIEELDTPSLIIDFDQMEENLKAMQKFADSKGIALRPHTKTHKSADIAHLQLEYGAKGITVAKVSEAEAMVNAGITDIFIATEIVGKQKLERIRTIAAKATLRVAVDSIYHVERFAEFFDDRVPIELMIEVDTGHGRCGVKPDDAIILANKIIQSFPGIKIRGVFTHEGHIYHAADKEQMKQAAIQAQENVIEIGKKIKEKWGIDCEVSVGCSLAQLTGIILPGITEIRPGTYVFYDVGHGYFLTDLKHCAATVLATITSTSSRGKVVADAGAKSMTIDQRSSGVLRTDGFGKIKGYPDLLIKKLSDEHAVINASGALEIGDRIEIIPNHVCPTVNLYDRAYGVRRGKVEKVVWISGRGCVQ</sequence>
<evidence type="ECO:0000313" key="5">
    <source>
        <dbReference type="Proteomes" id="UP000198312"/>
    </source>
</evidence>
<gene>
    <name evidence="4" type="ORF">CFK37_17290</name>
</gene>
<reference evidence="4 5" key="1">
    <citation type="submission" date="2017-07" db="EMBL/GenBank/DDBJ databases">
        <title>Virgibacillus sp. LM2416.</title>
        <authorList>
            <person name="Tak E.J."/>
            <person name="Bae J.-W."/>
        </authorList>
    </citation>
    <scope>NUCLEOTIDE SEQUENCE [LARGE SCALE GENOMIC DNA]</scope>
    <source>
        <strain evidence="4 5">LM2416</strain>
    </source>
</reference>